<dbReference type="HOGENOM" id="CLU_039428_0_0_1"/>
<organism evidence="1 2">
    <name type="scientific">Cochliobolus heterostrophus (strain C5 / ATCC 48332 / race O)</name>
    <name type="common">Southern corn leaf blight fungus</name>
    <name type="synonym">Bipolaris maydis</name>
    <dbReference type="NCBI Taxonomy" id="701091"/>
    <lineage>
        <taxon>Eukaryota</taxon>
        <taxon>Fungi</taxon>
        <taxon>Dikarya</taxon>
        <taxon>Ascomycota</taxon>
        <taxon>Pezizomycotina</taxon>
        <taxon>Dothideomycetes</taxon>
        <taxon>Pleosporomycetidae</taxon>
        <taxon>Pleosporales</taxon>
        <taxon>Pleosporineae</taxon>
        <taxon>Pleosporaceae</taxon>
        <taxon>Bipolaris</taxon>
    </lineage>
</organism>
<sequence>MTLNNTVISESNAGHYIHQGLVTLLATEAQAEKAFSVEGYTWDWLEQQLPGQLLYSSCTDENNEPLRSVLFLHWTTNEPINPSLDEIYSEVCLLKHIHPTSFRVYPNEHEARQERDKLGDIRALDDIAKSSPGRFSYRPKTCYGHSRCLLENEERTVHKRTKSGCATHVDRKPQVESAVVSAHWFHQEHIPSLPECEFRVFIATEPSEKGIRGRIGKVIAIAKTTLDPKTQALAVRRFVTGDLHPPLQRCHLVEFALFVFEALRARPDSMLVFESLEVGVRLDIGLAYIDTVNKFFVNEITRWYGAHYFSHHICGEPKTQICKEFASAFSAFLNGST</sequence>
<dbReference type="eggNOG" id="ENOG502SRRF">
    <property type="taxonomic scope" value="Eukaryota"/>
</dbReference>
<reference evidence="2" key="2">
    <citation type="journal article" date="2013" name="PLoS Genet.">
        <title>Comparative genome structure, secondary metabolite, and effector coding capacity across Cochliobolus pathogens.</title>
        <authorList>
            <person name="Condon B.J."/>
            <person name="Leng Y."/>
            <person name="Wu D."/>
            <person name="Bushley K.E."/>
            <person name="Ohm R.A."/>
            <person name="Otillar R."/>
            <person name="Martin J."/>
            <person name="Schackwitz W."/>
            <person name="Grimwood J."/>
            <person name="MohdZainudin N."/>
            <person name="Xue C."/>
            <person name="Wang R."/>
            <person name="Manning V.A."/>
            <person name="Dhillon B."/>
            <person name="Tu Z.J."/>
            <person name="Steffenson B.J."/>
            <person name="Salamov A."/>
            <person name="Sun H."/>
            <person name="Lowry S."/>
            <person name="LaButti K."/>
            <person name="Han J."/>
            <person name="Copeland A."/>
            <person name="Lindquist E."/>
            <person name="Barry K."/>
            <person name="Schmutz J."/>
            <person name="Baker S.E."/>
            <person name="Ciuffetti L.M."/>
            <person name="Grigoriev I.V."/>
            <person name="Zhong S."/>
            <person name="Turgeon B.G."/>
        </authorList>
    </citation>
    <scope>NUCLEOTIDE SEQUENCE [LARGE SCALE GENOMIC DNA]</scope>
    <source>
        <strain evidence="2">C5 / ATCC 48332 / race O</strain>
    </source>
</reference>
<protein>
    <submittedName>
        <fullName evidence="1">Uncharacterized protein</fullName>
    </submittedName>
</protein>
<evidence type="ECO:0000313" key="1">
    <source>
        <dbReference type="EMBL" id="EMD86572.1"/>
    </source>
</evidence>
<name>M2UF88_COCH5</name>
<dbReference type="AlphaFoldDB" id="M2UF88"/>
<dbReference type="OMA" id="PECEFRV"/>
<feature type="non-terminal residue" evidence="1">
    <location>
        <position position="337"/>
    </location>
</feature>
<proteinExistence type="predicted"/>
<dbReference type="EMBL" id="KB445584">
    <property type="protein sequence ID" value="EMD86572.1"/>
    <property type="molecule type" value="Genomic_DNA"/>
</dbReference>
<evidence type="ECO:0000313" key="2">
    <source>
        <dbReference type="Proteomes" id="UP000016936"/>
    </source>
</evidence>
<accession>M2UF88</accession>
<keyword evidence="2" id="KW-1185">Reference proteome</keyword>
<gene>
    <name evidence="1" type="ORF">COCHEDRAFT_1146324</name>
</gene>
<dbReference type="Proteomes" id="UP000016936">
    <property type="component" value="Unassembled WGS sequence"/>
</dbReference>
<reference evidence="1 2" key="1">
    <citation type="journal article" date="2012" name="PLoS Pathog.">
        <title>Diverse lifestyles and strategies of plant pathogenesis encoded in the genomes of eighteen Dothideomycetes fungi.</title>
        <authorList>
            <person name="Ohm R.A."/>
            <person name="Feau N."/>
            <person name="Henrissat B."/>
            <person name="Schoch C.L."/>
            <person name="Horwitz B.A."/>
            <person name="Barry K.W."/>
            <person name="Condon B.J."/>
            <person name="Copeland A.C."/>
            <person name="Dhillon B."/>
            <person name="Glaser F."/>
            <person name="Hesse C.N."/>
            <person name="Kosti I."/>
            <person name="LaButti K."/>
            <person name="Lindquist E.A."/>
            <person name="Lucas S."/>
            <person name="Salamov A.A."/>
            <person name="Bradshaw R.E."/>
            <person name="Ciuffetti L."/>
            <person name="Hamelin R.C."/>
            <person name="Kema G.H.J."/>
            <person name="Lawrence C."/>
            <person name="Scott J.A."/>
            <person name="Spatafora J.W."/>
            <person name="Turgeon B.G."/>
            <person name="de Wit P.J.G.M."/>
            <person name="Zhong S."/>
            <person name="Goodwin S.B."/>
            <person name="Grigoriev I.V."/>
        </authorList>
    </citation>
    <scope>NUCLEOTIDE SEQUENCE [LARGE SCALE GENOMIC DNA]</scope>
    <source>
        <strain evidence="2">C5 / ATCC 48332 / race O</strain>
    </source>
</reference>